<feature type="domain" description="M23ase beta-sheet core" evidence="2">
    <location>
        <begin position="184"/>
        <end position="277"/>
    </location>
</feature>
<dbReference type="PANTHER" id="PTHR21666">
    <property type="entry name" value="PEPTIDASE-RELATED"/>
    <property type="match status" value="1"/>
</dbReference>
<organism evidence="3 4">
    <name type="scientific">Fodinibius salicampi</name>
    <dbReference type="NCBI Taxonomy" id="1920655"/>
    <lineage>
        <taxon>Bacteria</taxon>
        <taxon>Pseudomonadati</taxon>
        <taxon>Balneolota</taxon>
        <taxon>Balneolia</taxon>
        <taxon>Balneolales</taxon>
        <taxon>Balneolaceae</taxon>
        <taxon>Fodinibius</taxon>
    </lineage>
</organism>
<feature type="transmembrane region" description="Helical" evidence="1">
    <location>
        <begin position="30"/>
        <end position="48"/>
    </location>
</feature>
<evidence type="ECO:0000256" key="1">
    <source>
        <dbReference type="SAM" id="Phobius"/>
    </source>
</evidence>
<keyword evidence="1" id="KW-1133">Transmembrane helix</keyword>
<proteinExistence type="predicted"/>
<feature type="transmembrane region" description="Helical" evidence="1">
    <location>
        <begin position="60"/>
        <end position="77"/>
    </location>
</feature>
<accession>A0ABT3Q386</accession>
<sequence length="301" mass="33655">MIYQISLQYFIQLILPSIFLWELFRKSYPSKLVWIVKVLFSCLVLLFIFKMARWDLTSNYLRWLLVILFIPAVWVSYKNISDASDEDSSITFFISHGILIIGLVGLNFSVFKGYNYPNPAINLSFPLAGGSYYIGGGGTSRWLNNHTAYPAQDFALDIVKLNAFGNRALGIWPQDLSQYEIYSDSVFSPCKGKVSKTEDGHDDQIPPNRDTKHLAGNHLVITCQGVDILMAHLKKFSINVSPGDSVISGQFVGKVGNSGNTTQPHLHIHAEVGGNAVEILDGKGYPITFSGRFLVRNNLVW</sequence>
<dbReference type="PANTHER" id="PTHR21666:SF285">
    <property type="entry name" value="M23 FAMILY METALLOPEPTIDASE"/>
    <property type="match status" value="1"/>
</dbReference>
<reference evidence="3 4" key="1">
    <citation type="submission" date="2021-11" db="EMBL/GenBank/DDBJ databases">
        <title>Aliifidinibius sp. nov., a new bacterium isolated from saline soil.</title>
        <authorList>
            <person name="Galisteo C."/>
            <person name="De La Haba R."/>
            <person name="Sanchez-Porro C."/>
            <person name="Ventosa A."/>
        </authorList>
    </citation>
    <scope>NUCLEOTIDE SEQUENCE [LARGE SCALE GENOMIC DNA]</scope>
    <source>
        <strain evidence="3 4">KACC 190600</strain>
    </source>
</reference>
<comment type="caution">
    <text evidence="3">The sequence shown here is derived from an EMBL/GenBank/DDBJ whole genome shotgun (WGS) entry which is preliminary data.</text>
</comment>
<keyword evidence="1" id="KW-0472">Membrane</keyword>
<dbReference type="Proteomes" id="UP001207337">
    <property type="component" value="Unassembled WGS sequence"/>
</dbReference>
<evidence type="ECO:0000259" key="2">
    <source>
        <dbReference type="Pfam" id="PF01551"/>
    </source>
</evidence>
<dbReference type="InterPro" id="IPR016047">
    <property type="entry name" value="M23ase_b-sheet_dom"/>
</dbReference>
<feature type="transmembrane region" description="Helical" evidence="1">
    <location>
        <begin position="89"/>
        <end position="111"/>
    </location>
</feature>
<gene>
    <name evidence="3" type="ORF">LQ318_16780</name>
</gene>
<feature type="transmembrane region" description="Helical" evidence="1">
    <location>
        <begin position="7"/>
        <end position="24"/>
    </location>
</feature>
<evidence type="ECO:0000313" key="4">
    <source>
        <dbReference type="Proteomes" id="UP001207337"/>
    </source>
</evidence>
<evidence type="ECO:0000313" key="3">
    <source>
        <dbReference type="EMBL" id="MCW9714563.1"/>
    </source>
</evidence>
<dbReference type="RefSeq" id="WP_265791937.1">
    <property type="nucleotide sequence ID" value="NZ_BAABRS010000007.1"/>
</dbReference>
<name>A0ABT3Q386_9BACT</name>
<keyword evidence="4" id="KW-1185">Reference proteome</keyword>
<dbReference type="Pfam" id="PF01551">
    <property type="entry name" value="Peptidase_M23"/>
    <property type="match status" value="1"/>
</dbReference>
<dbReference type="EMBL" id="JAJNDC010000007">
    <property type="protein sequence ID" value="MCW9714563.1"/>
    <property type="molecule type" value="Genomic_DNA"/>
</dbReference>
<dbReference type="Gene3D" id="2.70.70.10">
    <property type="entry name" value="Glucose Permease (Domain IIA)"/>
    <property type="match status" value="1"/>
</dbReference>
<keyword evidence="1" id="KW-0812">Transmembrane</keyword>
<dbReference type="CDD" id="cd12797">
    <property type="entry name" value="M23_peptidase"/>
    <property type="match status" value="1"/>
</dbReference>
<dbReference type="InterPro" id="IPR011055">
    <property type="entry name" value="Dup_hybrid_motif"/>
</dbReference>
<dbReference type="InterPro" id="IPR050570">
    <property type="entry name" value="Cell_wall_metabolism_enzyme"/>
</dbReference>
<dbReference type="SUPFAM" id="SSF51261">
    <property type="entry name" value="Duplicated hybrid motif"/>
    <property type="match status" value="1"/>
</dbReference>
<protein>
    <submittedName>
        <fullName evidence="3">M23 family metallopeptidase</fullName>
    </submittedName>
</protein>